<dbReference type="Gene3D" id="2.130.10.10">
    <property type="entry name" value="YVTN repeat-like/Quinoprotein amine dehydrogenase"/>
    <property type="match status" value="1"/>
</dbReference>
<feature type="non-terminal residue" evidence="1">
    <location>
        <position position="66"/>
    </location>
</feature>
<evidence type="ECO:0008006" key="2">
    <source>
        <dbReference type="Google" id="ProtNLM"/>
    </source>
</evidence>
<reference evidence="1" key="1">
    <citation type="submission" date="2018-05" db="EMBL/GenBank/DDBJ databases">
        <authorList>
            <person name="Lanie J.A."/>
            <person name="Ng W.-L."/>
            <person name="Kazmierczak K.M."/>
            <person name="Andrzejewski T.M."/>
            <person name="Davidsen T.M."/>
            <person name="Wayne K.J."/>
            <person name="Tettelin H."/>
            <person name="Glass J.I."/>
            <person name="Rusch D."/>
            <person name="Podicherti R."/>
            <person name="Tsui H.-C.T."/>
            <person name="Winkler M.E."/>
        </authorList>
    </citation>
    <scope>NUCLEOTIDE SEQUENCE</scope>
</reference>
<accession>A0A382SZC3</accession>
<evidence type="ECO:0000313" key="1">
    <source>
        <dbReference type="EMBL" id="SVD14508.1"/>
    </source>
</evidence>
<dbReference type="SUPFAM" id="SSF110296">
    <property type="entry name" value="Oligoxyloglucan reducing end-specific cellobiohydrolase"/>
    <property type="match status" value="1"/>
</dbReference>
<organism evidence="1">
    <name type="scientific">marine metagenome</name>
    <dbReference type="NCBI Taxonomy" id="408172"/>
    <lineage>
        <taxon>unclassified sequences</taxon>
        <taxon>metagenomes</taxon>
        <taxon>ecological metagenomes</taxon>
    </lineage>
</organism>
<dbReference type="EMBL" id="UINC01132290">
    <property type="protein sequence ID" value="SVD14508.1"/>
    <property type="molecule type" value="Genomic_DNA"/>
</dbReference>
<proteinExistence type="predicted"/>
<dbReference type="AlphaFoldDB" id="A0A382SZC3"/>
<protein>
    <recommendedName>
        <fullName evidence="2">Photosynthesis system II assembly factor Ycf48/Hcf136-like domain-containing protein</fullName>
    </recommendedName>
</protein>
<dbReference type="InterPro" id="IPR015943">
    <property type="entry name" value="WD40/YVTN_repeat-like_dom_sf"/>
</dbReference>
<sequence length="66" mass="7000">MTTTRIYVGMHDGVTTLTSTDDGTSWKRGPTTKLAHAAAKVAASPSSSERAYIVAYESGIHRTDDG</sequence>
<gene>
    <name evidence="1" type="ORF">METZ01_LOCUS367362</name>
</gene>
<name>A0A382SZC3_9ZZZZ</name>